<comment type="similarity">
    <text evidence="6">Belongs to the cytidine and deoxycytidylate deaminase family.</text>
</comment>
<feature type="binding site" evidence="6">
    <location>
        <position position="100"/>
    </location>
    <ligand>
        <name>Zn(2+)</name>
        <dbReference type="ChEBI" id="CHEBI:29105"/>
        <note>catalytic</note>
    </ligand>
</feature>
<dbReference type="InterPro" id="IPR016193">
    <property type="entry name" value="Cytidine_deaminase-like"/>
</dbReference>
<feature type="binding site" evidence="6">
    <location>
        <position position="70"/>
    </location>
    <ligand>
        <name>Zn(2+)</name>
        <dbReference type="ChEBI" id="CHEBI:29105"/>
        <note>catalytic</note>
    </ligand>
</feature>
<comment type="function">
    <text evidence="6">Catalyzes the deamination of adenosine to inosine at the wobble position 34 of tRNA(Arg2).</text>
</comment>
<evidence type="ECO:0000256" key="6">
    <source>
        <dbReference type="HAMAP-Rule" id="MF_00972"/>
    </source>
</evidence>
<feature type="binding site" evidence="6">
    <location>
        <position position="103"/>
    </location>
    <ligand>
        <name>Zn(2+)</name>
        <dbReference type="ChEBI" id="CHEBI:29105"/>
        <note>catalytic</note>
    </ligand>
</feature>
<reference evidence="8 9" key="1">
    <citation type="submission" date="2021-05" db="EMBL/GenBank/DDBJ databases">
        <title>Molecular characterization for Shewanella algae harboring chromosomal blaOXA-55-like strains isolated from clinical and environment sample.</title>
        <authorList>
            <person name="Ohama Y."/>
            <person name="Aoki K."/>
            <person name="Harada S."/>
            <person name="Moriya K."/>
            <person name="Ishii Y."/>
            <person name="Tateda K."/>
        </authorList>
    </citation>
    <scope>NUCLEOTIDE SEQUENCE [LARGE SCALE GENOMIC DNA]</scope>
    <source>
        <strain evidence="8 9">MBTL60-118</strain>
    </source>
</reference>
<proteinExistence type="inferred from homology"/>
<dbReference type="Gene3D" id="3.40.140.10">
    <property type="entry name" value="Cytidine Deaminase, domain 2"/>
    <property type="match status" value="1"/>
</dbReference>
<gene>
    <name evidence="6 8" type="primary">tadA</name>
    <name evidence="8" type="ORF">TUM3794_39400</name>
</gene>
<dbReference type="NCBIfam" id="NF008113">
    <property type="entry name" value="PRK10860.1"/>
    <property type="match status" value="1"/>
</dbReference>
<comment type="cofactor">
    <cofactor evidence="6">
        <name>Zn(2+)</name>
        <dbReference type="ChEBI" id="CHEBI:29105"/>
    </cofactor>
    <text evidence="6">Binds 1 zinc ion per subunit.</text>
</comment>
<dbReference type="EMBL" id="BPEU01000043">
    <property type="protein sequence ID" value="GIU46560.1"/>
    <property type="molecule type" value="Genomic_DNA"/>
</dbReference>
<dbReference type="EC" id="3.5.4.33" evidence="6"/>
<keyword evidence="4 6" id="KW-0862">Zinc</keyword>
<dbReference type="InterPro" id="IPR028883">
    <property type="entry name" value="tRNA_aden_deaminase"/>
</dbReference>
<evidence type="ECO:0000256" key="2">
    <source>
        <dbReference type="ARBA" id="ARBA00022723"/>
    </source>
</evidence>
<dbReference type="Pfam" id="PF00383">
    <property type="entry name" value="dCMP_cyt_deam_1"/>
    <property type="match status" value="1"/>
</dbReference>
<keyword evidence="2 6" id="KW-0479">Metal-binding</keyword>
<dbReference type="PANTHER" id="PTHR11079:SF202">
    <property type="entry name" value="TRNA-SPECIFIC ADENOSINE DEAMINASE"/>
    <property type="match status" value="1"/>
</dbReference>
<dbReference type="RefSeq" id="WP_081730665.1">
    <property type="nucleotide sequence ID" value="NZ_BPEU01000043.1"/>
</dbReference>
<accession>A0ABQ4PG76</accession>
<name>A0ABQ4PG76_SHECO</name>
<comment type="catalytic activity">
    <reaction evidence="5 6">
        <text>adenosine(34) in tRNA + H2O + H(+) = inosine(34) in tRNA + NH4(+)</text>
        <dbReference type="Rhea" id="RHEA:43168"/>
        <dbReference type="Rhea" id="RHEA-COMP:10373"/>
        <dbReference type="Rhea" id="RHEA-COMP:10374"/>
        <dbReference type="ChEBI" id="CHEBI:15377"/>
        <dbReference type="ChEBI" id="CHEBI:15378"/>
        <dbReference type="ChEBI" id="CHEBI:28938"/>
        <dbReference type="ChEBI" id="CHEBI:74411"/>
        <dbReference type="ChEBI" id="CHEBI:82852"/>
        <dbReference type="EC" id="3.5.4.33"/>
    </reaction>
</comment>
<evidence type="ECO:0000256" key="4">
    <source>
        <dbReference type="ARBA" id="ARBA00022833"/>
    </source>
</evidence>
<dbReference type="SUPFAM" id="SSF53927">
    <property type="entry name" value="Cytidine deaminase-like"/>
    <property type="match status" value="1"/>
</dbReference>
<dbReference type="PROSITE" id="PS51747">
    <property type="entry name" value="CYT_DCMP_DEAMINASES_2"/>
    <property type="match status" value="1"/>
</dbReference>
<dbReference type="InterPro" id="IPR002125">
    <property type="entry name" value="CMP_dCMP_dom"/>
</dbReference>
<feature type="domain" description="CMP/dCMP-type deaminase" evidence="7">
    <location>
        <begin position="19"/>
        <end position="131"/>
    </location>
</feature>
<evidence type="ECO:0000259" key="7">
    <source>
        <dbReference type="PROSITE" id="PS51747"/>
    </source>
</evidence>
<keyword evidence="1 6" id="KW-0819">tRNA processing</keyword>
<keyword evidence="9" id="KW-1185">Reference proteome</keyword>
<dbReference type="CDD" id="cd01285">
    <property type="entry name" value="nucleoside_deaminase"/>
    <property type="match status" value="1"/>
</dbReference>
<comment type="caution">
    <text evidence="8">The sequence shown here is derived from an EMBL/GenBank/DDBJ whole genome shotgun (WGS) entry which is preliminary data.</text>
</comment>
<evidence type="ECO:0000313" key="9">
    <source>
        <dbReference type="Proteomes" id="UP000773469"/>
    </source>
</evidence>
<dbReference type="HAMAP" id="MF_00972">
    <property type="entry name" value="tRNA_aden_deaminase"/>
    <property type="match status" value="1"/>
</dbReference>
<sequence>MLLFLLTMLYGEMIVSQQELDIHYMQMALALAEQAEQHGEVPVGAVLVQKDKVVARGFNLNILNHDASAHAEMECIRAAGKVLDNYRLLDTTLYVTLEPCAMCAGAMVHARISRLVFGAADLKTGAAGSVLNLVNNEAFNHQLSVTSGVLAQECSEQLSAFFRRRRKEKKALKMAEKQKGLNE</sequence>
<evidence type="ECO:0000256" key="1">
    <source>
        <dbReference type="ARBA" id="ARBA00022694"/>
    </source>
</evidence>
<evidence type="ECO:0000256" key="5">
    <source>
        <dbReference type="ARBA" id="ARBA00048045"/>
    </source>
</evidence>
<evidence type="ECO:0000313" key="8">
    <source>
        <dbReference type="EMBL" id="GIU46560.1"/>
    </source>
</evidence>
<comment type="subunit">
    <text evidence="6">Homodimer.</text>
</comment>
<feature type="active site" description="Proton donor" evidence="6">
    <location>
        <position position="72"/>
    </location>
</feature>
<keyword evidence="3 6" id="KW-0378">Hydrolase</keyword>
<dbReference type="Proteomes" id="UP000773469">
    <property type="component" value="Unassembled WGS sequence"/>
</dbReference>
<organism evidence="8 9">
    <name type="scientific">Shewanella colwelliana</name>
    <name type="common">Alteromonas colwelliana</name>
    <dbReference type="NCBI Taxonomy" id="23"/>
    <lineage>
        <taxon>Bacteria</taxon>
        <taxon>Pseudomonadati</taxon>
        <taxon>Pseudomonadota</taxon>
        <taxon>Gammaproteobacteria</taxon>
        <taxon>Alteromonadales</taxon>
        <taxon>Shewanellaceae</taxon>
        <taxon>Shewanella</taxon>
    </lineage>
</organism>
<evidence type="ECO:0000256" key="3">
    <source>
        <dbReference type="ARBA" id="ARBA00022801"/>
    </source>
</evidence>
<dbReference type="PANTHER" id="PTHR11079">
    <property type="entry name" value="CYTOSINE DEAMINASE FAMILY MEMBER"/>
    <property type="match status" value="1"/>
</dbReference>
<protein>
    <recommendedName>
        <fullName evidence="6">tRNA-specific adenosine deaminase</fullName>
        <ecNumber evidence="6">3.5.4.33</ecNumber>
    </recommendedName>
</protein>